<dbReference type="RefSeq" id="WP_212822224.1">
    <property type="nucleotide sequence ID" value="NZ_AP023359.1"/>
</dbReference>
<dbReference type="SUPFAM" id="SSF52922">
    <property type="entry name" value="TK C-terminal domain-like"/>
    <property type="match status" value="1"/>
</dbReference>
<keyword evidence="2" id="KW-0560">Oxidoreductase</keyword>
<accession>A0A810MS93</accession>
<dbReference type="Pfam" id="PF02779">
    <property type="entry name" value="Transket_pyr"/>
    <property type="match status" value="1"/>
</dbReference>
<gene>
    <name evidence="5" type="ORF">Prubr_10980</name>
</gene>
<dbReference type="InterPro" id="IPR005475">
    <property type="entry name" value="Transketolase-like_Pyr-bd"/>
</dbReference>
<dbReference type="PANTHER" id="PTHR43257:SF2">
    <property type="entry name" value="PYRUVATE DEHYDROGENASE E1 COMPONENT SUBUNIT BETA"/>
    <property type="match status" value="1"/>
</dbReference>
<evidence type="ECO:0000313" key="6">
    <source>
        <dbReference type="Proteomes" id="UP000680866"/>
    </source>
</evidence>
<dbReference type="InterPro" id="IPR033248">
    <property type="entry name" value="Transketolase_C"/>
</dbReference>
<dbReference type="SUPFAM" id="SSF52518">
    <property type="entry name" value="Thiamin diphosphate-binding fold (THDP-binding)"/>
    <property type="match status" value="1"/>
</dbReference>
<keyword evidence="6" id="KW-1185">Reference proteome</keyword>
<dbReference type="KEGG" id="pry:Prubr_10980"/>
<protein>
    <submittedName>
        <fullName evidence="5">Pyruvate dehydrogenase E1 component subunit beta</fullName>
    </submittedName>
</protein>
<evidence type="ECO:0000256" key="2">
    <source>
        <dbReference type="ARBA" id="ARBA00023002"/>
    </source>
</evidence>
<dbReference type="InterPro" id="IPR009014">
    <property type="entry name" value="Transketo_C/PFOR_II"/>
</dbReference>
<evidence type="ECO:0000313" key="5">
    <source>
        <dbReference type="EMBL" id="BCJ64077.1"/>
    </source>
</evidence>
<evidence type="ECO:0000256" key="1">
    <source>
        <dbReference type="ARBA" id="ARBA00001964"/>
    </source>
</evidence>
<dbReference type="Gene3D" id="3.40.50.920">
    <property type="match status" value="1"/>
</dbReference>
<dbReference type="SMART" id="SM00861">
    <property type="entry name" value="Transket_pyr"/>
    <property type="match status" value="1"/>
</dbReference>
<dbReference type="Proteomes" id="UP000680866">
    <property type="component" value="Chromosome"/>
</dbReference>
<dbReference type="AlphaFoldDB" id="A0A810MS93"/>
<keyword evidence="3" id="KW-0786">Thiamine pyrophosphate</keyword>
<feature type="domain" description="Transketolase-like pyrimidine-binding" evidence="4">
    <location>
        <begin position="1"/>
        <end position="167"/>
    </location>
</feature>
<dbReference type="Gene3D" id="3.40.50.970">
    <property type="match status" value="1"/>
</dbReference>
<evidence type="ECO:0000256" key="3">
    <source>
        <dbReference type="ARBA" id="ARBA00023052"/>
    </source>
</evidence>
<dbReference type="Pfam" id="PF02780">
    <property type="entry name" value="Transketolase_C"/>
    <property type="match status" value="1"/>
</dbReference>
<dbReference type="GO" id="GO:0016491">
    <property type="term" value="F:oxidoreductase activity"/>
    <property type="evidence" value="ECO:0007669"/>
    <property type="project" value="UniProtKB-KW"/>
</dbReference>
<evidence type="ECO:0000259" key="4">
    <source>
        <dbReference type="SMART" id="SM00861"/>
    </source>
</evidence>
<dbReference type="PANTHER" id="PTHR43257">
    <property type="entry name" value="PYRUVATE DEHYDROGENASE E1 COMPONENT BETA SUBUNIT"/>
    <property type="match status" value="1"/>
</dbReference>
<name>A0A810MS93_9ACTN</name>
<dbReference type="GO" id="GO:0000287">
    <property type="term" value="F:magnesium ion binding"/>
    <property type="evidence" value="ECO:0007669"/>
    <property type="project" value="UniProtKB-ARBA"/>
</dbReference>
<sequence length="323" mass="34064">MSRPHPIGAAVRDALTAQPDLSMFCTYQQDDLVARYGADRMVRMPIAENAMLGMALGMALTGRRVLVSIARIAFLFSAFDQLVNQVTTWRYMSGGQFSVPLVVRGFSRGGEHLGAQHEHAPYGLLSRIPGLVVAVPGSPNSLAGLLRTALTHPDPVVVLESPLLFAPDWADLPEPEPSPAALPFGVAGLARTGTDLTMVAIGNTVAACLRAADRLAGQGVDARVVDLRTAAPLDRDGVAAMVVPDRPVLLVDEESRAGSVMTDLALHLVQTGAVSPGRIDLLTGAPVPAPVSPTLLAPLLPDVDRIVDAALHSFAPDLRRKNP</sequence>
<proteinExistence type="predicted"/>
<dbReference type="EMBL" id="AP023359">
    <property type="protein sequence ID" value="BCJ64077.1"/>
    <property type="molecule type" value="Genomic_DNA"/>
</dbReference>
<dbReference type="InterPro" id="IPR029061">
    <property type="entry name" value="THDP-binding"/>
</dbReference>
<keyword evidence="5" id="KW-0670">Pyruvate</keyword>
<reference evidence="5" key="1">
    <citation type="submission" date="2020-08" db="EMBL/GenBank/DDBJ databases">
        <title>Whole genome shotgun sequence of Polymorphospora rubra NBRC 101157.</title>
        <authorList>
            <person name="Komaki H."/>
            <person name="Tamura T."/>
        </authorList>
    </citation>
    <scope>NUCLEOTIDE SEQUENCE</scope>
    <source>
        <strain evidence="5">NBRC 101157</strain>
    </source>
</reference>
<comment type="cofactor">
    <cofactor evidence="1">
        <name>thiamine diphosphate</name>
        <dbReference type="ChEBI" id="CHEBI:58937"/>
    </cofactor>
</comment>
<organism evidence="5 6">
    <name type="scientific">Polymorphospora rubra</name>
    <dbReference type="NCBI Taxonomy" id="338584"/>
    <lineage>
        <taxon>Bacteria</taxon>
        <taxon>Bacillati</taxon>
        <taxon>Actinomycetota</taxon>
        <taxon>Actinomycetes</taxon>
        <taxon>Micromonosporales</taxon>
        <taxon>Micromonosporaceae</taxon>
        <taxon>Polymorphospora</taxon>
    </lineage>
</organism>